<feature type="signal peptide" evidence="5">
    <location>
        <begin position="1"/>
        <end position="25"/>
    </location>
</feature>
<dbReference type="InterPro" id="IPR043504">
    <property type="entry name" value="Peptidase_S1_PA_chymotrypsin"/>
</dbReference>
<dbReference type="InterPro" id="IPR001254">
    <property type="entry name" value="Trypsin_dom"/>
</dbReference>
<dbReference type="Gene3D" id="2.40.10.10">
    <property type="entry name" value="Trypsin-like serine proteases"/>
    <property type="match status" value="1"/>
</dbReference>
<gene>
    <name evidence="7" type="ORF">AB0L16_23325</name>
</gene>
<keyword evidence="8" id="KW-1185">Reference proteome</keyword>
<dbReference type="SUPFAM" id="SSF50494">
    <property type="entry name" value="Trypsin-like serine proteases"/>
    <property type="match status" value="1"/>
</dbReference>
<dbReference type="InterPro" id="IPR018114">
    <property type="entry name" value="TRYPSIN_HIS"/>
</dbReference>
<keyword evidence="3" id="KW-0378">Hydrolase</keyword>
<evidence type="ECO:0000256" key="4">
    <source>
        <dbReference type="SAM" id="MobiDB-lite"/>
    </source>
</evidence>
<feature type="chain" id="PRO_5046514822" evidence="5">
    <location>
        <begin position="26"/>
        <end position="379"/>
    </location>
</feature>
<keyword evidence="3" id="KW-0720">Serine protease</keyword>
<accession>A0ABV3K2D7</accession>
<feature type="region of interest" description="Disordered" evidence="4">
    <location>
        <begin position="276"/>
        <end position="379"/>
    </location>
</feature>
<dbReference type="GO" id="GO:0006508">
    <property type="term" value="P:proteolysis"/>
    <property type="evidence" value="ECO:0007669"/>
    <property type="project" value="UniProtKB-KW"/>
</dbReference>
<protein>
    <submittedName>
        <fullName evidence="7">Serine protease</fullName>
    </submittedName>
</protein>
<dbReference type="InterPro" id="IPR009003">
    <property type="entry name" value="Peptidase_S1_PA"/>
</dbReference>
<feature type="domain" description="Peptidase S1" evidence="6">
    <location>
        <begin position="30"/>
        <end position="271"/>
    </location>
</feature>
<keyword evidence="2" id="KW-1015">Disulfide bond</keyword>
<dbReference type="Proteomes" id="UP001552594">
    <property type="component" value="Unassembled WGS sequence"/>
</dbReference>
<evidence type="ECO:0000256" key="2">
    <source>
        <dbReference type="ARBA" id="ARBA00023157"/>
    </source>
</evidence>
<evidence type="ECO:0000256" key="3">
    <source>
        <dbReference type="RuleBase" id="RU363034"/>
    </source>
</evidence>
<evidence type="ECO:0000256" key="5">
    <source>
        <dbReference type="SAM" id="SignalP"/>
    </source>
</evidence>
<dbReference type="PANTHER" id="PTHR24276">
    <property type="entry name" value="POLYSERASE-RELATED"/>
    <property type="match status" value="1"/>
</dbReference>
<dbReference type="PANTHER" id="PTHR24276:SF98">
    <property type="entry name" value="FI18310P1-RELATED"/>
    <property type="match status" value="1"/>
</dbReference>
<dbReference type="InterPro" id="IPR001314">
    <property type="entry name" value="Peptidase_S1A"/>
</dbReference>
<evidence type="ECO:0000313" key="8">
    <source>
        <dbReference type="Proteomes" id="UP001552594"/>
    </source>
</evidence>
<dbReference type="InterPro" id="IPR033116">
    <property type="entry name" value="TRYPSIN_SER"/>
</dbReference>
<dbReference type="InterPro" id="IPR050430">
    <property type="entry name" value="Peptidase_S1"/>
</dbReference>
<evidence type="ECO:0000313" key="7">
    <source>
        <dbReference type="EMBL" id="MEV5509327.1"/>
    </source>
</evidence>
<evidence type="ECO:0000256" key="1">
    <source>
        <dbReference type="ARBA" id="ARBA00007664"/>
    </source>
</evidence>
<dbReference type="SMART" id="SM00020">
    <property type="entry name" value="Tryp_SPc"/>
    <property type="match status" value="1"/>
</dbReference>
<name>A0ABV3K2D7_STRON</name>
<sequence length="379" mass="38388">MRSALSYSLAGLIVLLLAVPGPATADDRAVVGGQVVRISDAPWTVALASRERFGDIRAGQFCGGVVVGTVTVVTAAHCLSREALGVEPSEAKDLRVIVGRSDLRGPGGAEIPVRDAWVNPGFDSRTNAGDVAVITLAQPLAEGYALPMAQLGDAAYTPGVLAAVYGWGDLTGNGAYPQTLHGAPVLVLGDELCEQAYPGGPEGVYSKDSMLCAGWPQGRLDACQGDSGGPLVVRGRLVGLVSWGSGCALPGRPGVYTRISAMAPLVREHSLDFAKPAQPVPAQPAPAPPAAVAPAPAPPAQMPPAQAPRPPQVPPGPRPPAPAPAQPARPPAPAPAQPAQRPPAPAGPAPRPPQVPPAVRPPVPRPTAPAPAAPPKPGR</sequence>
<feature type="compositionally biased region" description="Pro residues" evidence="4">
    <location>
        <begin position="278"/>
        <end position="379"/>
    </location>
</feature>
<dbReference type="RefSeq" id="WP_338323728.1">
    <property type="nucleotide sequence ID" value="NZ_JBFAUK010000020.1"/>
</dbReference>
<organism evidence="7 8">
    <name type="scientific">Streptomyces orinoci</name>
    <name type="common">Streptoverticillium orinoci</name>
    <dbReference type="NCBI Taxonomy" id="67339"/>
    <lineage>
        <taxon>Bacteria</taxon>
        <taxon>Bacillati</taxon>
        <taxon>Actinomycetota</taxon>
        <taxon>Actinomycetes</taxon>
        <taxon>Kitasatosporales</taxon>
        <taxon>Streptomycetaceae</taxon>
        <taxon>Streptomyces</taxon>
    </lineage>
</organism>
<comment type="caution">
    <text evidence="7">The sequence shown here is derived from an EMBL/GenBank/DDBJ whole genome shotgun (WGS) entry which is preliminary data.</text>
</comment>
<dbReference type="CDD" id="cd00190">
    <property type="entry name" value="Tryp_SPc"/>
    <property type="match status" value="1"/>
</dbReference>
<dbReference type="Pfam" id="PF00089">
    <property type="entry name" value="Trypsin"/>
    <property type="match status" value="1"/>
</dbReference>
<dbReference type="GO" id="GO:0008233">
    <property type="term" value="F:peptidase activity"/>
    <property type="evidence" value="ECO:0007669"/>
    <property type="project" value="UniProtKB-KW"/>
</dbReference>
<proteinExistence type="inferred from homology"/>
<keyword evidence="3 7" id="KW-0645">Protease</keyword>
<dbReference type="PRINTS" id="PR00722">
    <property type="entry name" value="CHYMOTRYPSIN"/>
</dbReference>
<dbReference type="PROSITE" id="PS00134">
    <property type="entry name" value="TRYPSIN_HIS"/>
    <property type="match status" value="1"/>
</dbReference>
<comment type="similarity">
    <text evidence="1">Belongs to the peptidase S1 family.</text>
</comment>
<evidence type="ECO:0000259" key="6">
    <source>
        <dbReference type="PROSITE" id="PS50240"/>
    </source>
</evidence>
<dbReference type="PROSITE" id="PS00135">
    <property type="entry name" value="TRYPSIN_SER"/>
    <property type="match status" value="1"/>
</dbReference>
<reference evidence="7 8" key="1">
    <citation type="submission" date="2024-06" db="EMBL/GenBank/DDBJ databases">
        <title>The Natural Products Discovery Center: Release of the First 8490 Sequenced Strains for Exploring Actinobacteria Biosynthetic Diversity.</title>
        <authorList>
            <person name="Kalkreuter E."/>
            <person name="Kautsar S.A."/>
            <person name="Yang D."/>
            <person name="Bader C.D."/>
            <person name="Teijaro C.N."/>
            <person name="Fluegel L."/>
            <person name="Davis C.M."/>
            <person name="Simpson J.R."/>
            <person name="Lauterbach L."/>
            <person name="Steele A.D."/>
            <person name="Gui C."/>
            <person name="Meng S."/>
            <person name="Li G."/>
            <person name="Viehrig K."/>
            <person name="Ye F."/>
            <person name="Su P."/>
            <person name="Kiefer A.F."/>
            <person name="Nichols A."/>
            <person name="Cepeda A.J."/>
            <person name="Yan W."/>
            <person name="Fan B."/>
            <person name="Jiang Y."/>
            <person name="Adhikari A."/>
            <person name="Zheng C.-J."/>
            <person name="Schuster L."/>
            <person name="Cowan T.M."/>
            <person name="Smanski M.J."/>
            <person name="Chevrette M.G."/>
            <person name="De Carvalho L.P.S."/>
            <person name="Shen B."/>
        </authorList>
    </citation>
    <scope>NUCLEOTIDE SEQUENCE [LARGE SCALE GENOMIC DNA]</scope>
    <source>
        <strain evidence="7 8">NPDC052347</strain>
    </source>
</reference>
<dbReference type="EMBL" id="JBFAUK010000020">
    <property type="protein sequence ID" value="MEV5509327.1"/>
    <property type="molecule type" value="Genomic_DNA"/>
</dbReference>
<keyword evidence="5" id="KW-0732">Signal</keyword>
<dbReference type="PROSITE" id="PS50240">
    <property type="entry name" value="TRYPSIN_DOM"/>
    <property type="match status" value="1"/>
</dbReference>